<proteinExistence type="predicted"/>
<dbReference type="Proteomes" id="UP000094236">
    <property type="component" value="Unassembled WGS sequence"/>
</dbReference>
<evidence type="ECO:0000256" key="1">
    <source>
        <dbReference type="SAM" id="MobiDB-lite"/>
    </source>
</evidence>
<organism evidence="2 3">
    <name type="scientific">Pachysolen tannophilus NRRL Y-2460</name>
    <dbReference type="NCBI Taxonomy" id="669874"/>
    <lineage>
        <taxon>Eukaryota</taxon>
        <taxon>Fungi</taxon>
        <taxon>Dikarya</taxon>
        <taxon>Ascomycota</taxon>
        <taxon>Saccharomycotina</taxon>
        <taxon>Pichiomycetes</taxon>
        <taxon>Pachysolenaceae</taxon>
        <taxon>Pachysolen</taxon>
    </lineage>
</organism>
<dbReference type="AlphaFoldDB" id="A0A1E4U3J4"/>
<feature type="compositionally biased region" description="Basic and acidic residues" evidence="1">
    <location>
        <begin position="31"/>
        <end position="48"/>
    </location>
</feature>
<dbReference type="EMBL" id="KV454011">
    <property type="protein sequence ID" value="ODV98478.1"/>
    <property type="molecule type" value="Genomic_DNA"/>
</dbReference>
<reference evidence="3" key="1">
    <citation type="submission" date="2016-05" db="EMBL/GenBank/DDBJ databases">
        <title>Comparative genomics of biotechnologically important yeasts.</title>
        <authorList>
            <consortium name="DOE Joint Genome Institute"/>
            <person name="Riley R."/>
            <person name="Haridas S."/>
            <person name="Wolfe K.H."/>
            <person name="Lopes M.R."/>
            <person name="Hittinger C.T."/>
            <person name="Goker M."/>
            <person name="Salamov A."/>
            <person name="Wisecaver J."/>
            <person name="Long T.M."/>
            <person name="Aerts A.L."/>
            <person name="Barry K."/>
            <person name="Choi C."/>
            <person name="Clum A."/>
            <person name="Coughlan A.Y."/>
            <person name="Deshpande S."/>
            <person name="Douglass A.P."/>
            <person name="Hanson S.J."/>
            <person name="Klenk H.-P."/>
            <person name="Labutti K."/>
            <person name="Lapidus A."/>
            <person name="Lindquist E."/>
            <person name="Lipzen A."/>
            <person name="Meier-Kolthoff J.P."/>
            <person name="Ohm R.A."/>
            <person name="Otillar R.P."/>
            <person name="Pangilinan J."/>
            <person name="Peng Y."/>
            <person name="Rokas A."/>
            <person name="Rosa C.A."/>
            <person name="Scheuner C."/>
            <person name="Sibirny A.A."/>
            <person name="Slot J.C."/>
            <person name="Stielow J.B."/>
            <person name="Sun H."/>
            <person name="Kurtzman C.P."/>
            <person name="Blackwell M."/>
            <person name="Grigoriev I.V."/>
            <person name="Jeffries T.W."/>
        </authorList>
    </citation>
    <scope>NUCLEOTIDE SEQUENCE [LARGE SCALE GENOMIC DNA]</scope>
    <source>
        <strain evidence="3">NRRL Y-2460</strain>
    </source>
</reference>
<evidence type="ECO:0000313" key="3">
    <source>
        <dbReference type="Proteomes" id="UP000094236"/>
    </source>
</evidence>
<accession>A0A1E4U3J4</accession>
<evidence type="ECO:0000313" key="2">
    <source>
        <dbReference type="EMBL" id="ODV98478.1"/>
    </source>
</evidence>
<keyword evidence="3" id="KW-1185">Reference proteome</keyword>
<feature type="compositionally biased region" description="Low complexity" evidence="1">
    <location>
        <begin position="109"/>
        <end position="121"/>
    </location>
</feature>
<feature type="region of interest" description="Disordered" evidence="1">
    <location>
        <begin position="1"/>
        <end position="162"/>
    </location>
</feature>
<feature type="compositionally biased region" description="Basic and acidic residues" evidence="1">
    <location>
        <begin position="148"/>
        <end position="160"/>
    </location>
</feature>
<gene>
    <name evidence="2" type="ORF">PACTADRAFT_184963</name>
</gene>
<protein>
    <submittedName>
        <fullName evidence="2">Uncharacterized protein</fullName>
    </submittedName>
</protein>
<name>A0A1E4U3J4_PACTA</name>
<sequence>MDQFMDPFQVGNRNDLKKTEVHANGCVTLKITRETERNEGKEKEKEKNEEDDDAMLVDSTKPMNLLDPKSRLSKHWFNQPFDSNLNHDIGNRTPMGGNNRTTPQKRHPSSSSSFSLSGSSSNTFQAQARMGSIGSTNSNNYTRRKVSKKDESQVQEDKKPVPRKLKFARSMASLGNKFRESYYPSSSNDLSGLNESFINDTDSVNSKSSLFSKDSLNRFFTRSASLNNIRSSPKKKKKLSDQTPFLLDKDKANSPINDHLRKEFSKSNNNNNNDNLIEYSSSPNTTDYEISTPKMISSLEETLQFNPRDDPDYKNFLSSKNRIRSHNSTTQFQEMLAKHKRDIDQKNRNKGKERALEFICKATGQRNFSQASFRFSRYYER</sequence>
<feature type="region of interest" description="Disordered" evidence="1">
    <location>
        <begin position="230"/>
        <end position="253"/>
    </location>
</feature>